<dbReference type="eggNOG" id="arCOG09780">
    <property type="taxonomic scope" value="Archaea"/>
</dbReference>
<name>H6QCX8_PYROT</name>
<feature type="domain" description="PaRep2b" evidence="1">
    <location>
        <begin position="23"/>
        <end position="191"/>
    </location>
</feature>
<dbReference type="Proteomes" id="UP000009062">
    <property type="component" value="Chromosome"/>
</dbReference>
<dbReference type="KEGG" id="pog:Pogu_2140"/>
<organism evidence="2 3">
    <name type="scientific">Pyrobaculum oguniense (strain DSM 13380 / JCM 10595 / TE7)</name>
    <dbReference type="NCBI Taxonomy" id="698757"/>
    <lineage>
        <taxon>Archaea</taxon>
        <taxon>Thermoproteota</taxon>
        <taxon>Thermoprotei</taxon>
        <taxon>Thermoproteales</taxon>
        <taxon>Thermoproteaceae</taxon>
        <taxon>Pyrobaculum</taxon>
    </lineage>
</organism>
<evidence type="ECO:0000313" key="2">
    <source>
        <dbReference type="EMBL" id="AFA40167.1"/>
    </source>
</evidence>
<dbReference type="EMBL" id="CP003316">
    <property type="protein sequence ID" value="AFA40167.1"/>
    <property type="molecule type" value="Genomic_DNA"/>
</dbReference>
<evidence type="ECO:0000259" key="1">
    <source>
        <dbReference type="Pfam" id="PF07775"/>
    </source>
</evidence>
<sequence length="380" mass="42711">MEKRMKGHNERIRIEHKLIGDGAIVWFKDKKGSELAHINVRWDGKSLRAIFSGTREKAERLASILNALGAAAEARQYGKKWRVELTTDSITAIRRSEWLEAVKALVEALYKNGVISNEKREELIKELEAGPNVVKVAGVEISVVKKEEAGSKQLVIRYQPTSAEAFEAAVKALKEAGLEEGVHFTAKRPEKEGRGYIYLKIPASLWRLEELKRQGVKWAEKAVKRLEEIAKARGFYDLVEKHLKPAREAETVDPRGIVAEDPERGVKAVIKDVKVMWEDGRPRIVVEYEAGGEVKSFYFTWGVEKDGKVRAKVRLNYEKAAVLAALTGDETLRGKKQVTLTARHLFTMAKIKDVGWTLLRWYAGVMAEGLKDTDAGALPI</sequence>
<protein>
    <submittedName>
        <fullName evidence="2">PaRep2b protein</fullName>
    </submittedName>
</protein>
<dbReference type="AlphaFoldDB" id="H6QCX8"/>
<dbReference type="Pfam" id="PF07775">
    <property type="entry name" value="PaRep2b"/>
    <property type="match status" value="2"/>
</dbReference>
<dbReference type="HOGENOM" id="CLU_062568_0_0_2"/>
<gene>
    <name evidence="2" type="ordered locus">Pogu_2140</name>
</gene>
<keyword evidence="3" id="KW-1185">Reference proteome</keyword>
<feature type="domain" description="PaRep2b" evidence="1">
    <location>
        <begin position="203"/>
        <end position="365"/>
    </location>
</feature>
<accession>H6QCX8</accession>
<dbReference type="InterPro" id="IPR011689">
    <property type="entry name" value="PaRep2b"/>
</dbReference>
<reference evidence="2 3" key="1">
    <citation type="journal article" date="2012" name="Stand. Genomic Sci.">
        <title>Complete genome sequence of Pyrobaculum oguniense.</title>
        <authorList>
            <person name="Bernick D.L."/>
            <person name="Karplus K."/>
            <person name="Lui L.M."/>
            <person name="Coker J.K."/>
            <person name="Murphy J.N."/>
            <person name="Chan P.P."/>
            <person name="Cozen A.E."/>
            <person name="Lowe T.M."/>
        </authorList>
    </citation>
    <scope>NUCLEOTIDE SEQUENCE [LARGE SCALE GENOMIC DNA]</scope>
    <source>
        <strain evidence="2 3">TE7</strain>
    </source>
</reference>
<proteinExistence type="predicted"/>
<evidence type="ECO:0000313" key="3">
    <source>
        <dbReference type="Proteomes" id="UP000009062"/>
    </source>
</evidence>